<comment type="caution">
    <text evidence="7">The sequence shown here is derived from an EMBL/GenBank/DDBJ whole genome shotgun (WGS) entry which is preliminary data.</text>
</comment>
<evidence type="ECO:0000256" key="3">
    <source>
        <dbReference type="ARBA" id="ARBA00022692"/>
    </source>
</evidence>
<proteinExistence type="inferred from homology"/>
<gene>
    <name evidence="7" type="ORF">IAA48_02255</name>
</gene>
<reference evidence="7" key="1">
    <citation type="journal article" date="2021" name="PeerJ">
        <title>Extensive microbial diversity within the chicken gut microbiome revealed by metagenomics and culture.</title>
        <authorList>
            <person name="Gilroy R."/>
            <person name="Ravi A."/>
            <person name="Getino M."/>
            <person name="Pursley I."/>
            <person name="Horton D.L."/>
            <person name="Alikhan N.F."/>
            <person name="Baker D."/>
            <person name="Gharbi K."/>
            <person name="Hall N."/>
            <person name="Watson M."/>
            <person name="Adriaenssens E.M."/>
            <person name="Foster-Nyarko E."/>
            <person name="Jarju S."/>
            <person name="Secka A."/>
            <person name="Antonio M."/>
            <person name="Oren A."/>
            <person name="Chaudhuri R.R."/>
            <person name="La Ragione R."/>
            <person name="Hildebrand F."/>
            <person name="Pallen M.J."/>
        </authorList>
    </citation>
    <scope>NUCLEOTIDE SEQUENCE</scope>
    <source>
        <strain evidence="7">421</strain>
    </source>
</reference>
<reference evidence="7" key="2">
    <citation type="submission" date="2021-04" db="EMBL/GenBank/DDBJ databases">
        <authorList>
            <person name="Gilroy R."/>
        </authorList>
    </citation>
    <scope>NUCLEOTIDE SEQUENCE</scope>
    <source>
        <strain evidence="7">421</strain>
    </source>
</reference>
<feature type="transmembrane region" description="Helical" evidence="6">
    <location>
        <begin position="152"/>
        <end position="172"/>
    </location>
</feature>
<evidence type="ECO:0000256" key="1">
    <source>
        <dbReference type="ARBA" id="ARBA00004141"/>
    </source>
</evidence>
<dbReference type="PANTHER" id="PTHR31885:SF6">
    <property type="entry name" value="GH04784P"/>
    <property type="match status" value="1"/>
</dbReference>
<keyword evidence="4 6" id="KW-1133">Transmembrane helix</keyword>
<evidence type="ECO:0000313" key="7">
    <source>
        <dbReference type="EMBL" id="HIW85295.1"/>
    </source>
</evidence>
<evidence type="ECO:0000256" key="2">
    <source>
        <dbReference type="ARBA" id="ARBA00007375"/>
    </source>
</evidence>
<organism evidence="7 8">
    <name type="scientific">Candidatus Eubacterium faecipullorum</name>
    <dbReference type="NCBI Taxonomy" id="2838571"/>
    <lineage>
        <taxon>Bacteria</taxon>
        <taxon>Bacillati</taxon>
        <taxon>Bacillota</taxon>
        <taxon>Clostridia</taxon>
        <taxon>Eubacteriales</taxon>
        <taxon>Eubacteriaceae</taxon>
        <taxon>Eubacterium</taxon>
    </lineage>
</organism>
<sequence>MPYYYITLSVGLVITSVFLFFRAKGTSIRNLFFKIVSSLCYLLTMVFAFNANPHNYPAYGSLLIMGGILGLCGDIALDLKYIYPQDANSYLKAGFLFFLVGHIFYSGAVMYHNSFKWWWALICVVIAVAIACTTVFSANIMKVHYGKYRKVVLAYVIFLTLTTVVSIFAAFVTKEKSMIVMAVGSVLFTLSDIVLNFTYFSRGWDKPFHLFLNHFLYYAGQYLIAASIIFI</sequence>
<feature type="transmembrane region" description="Helical" evidence="6">
    <location>
        <begin position="211"/>
        <end position="230"/>
    </location>
</feature>
<keyword evidence="5 6" id="KW-0472">Membrane</keyword>
<keyword evidence="3 6" id="KW-0812">Transmembrane</keyword>
<dbReference type="GO" id="GO:0016787">
    <property type="term" value="F:hydrolase activity"/>
    <property type="evidence" value="ECO:0007669"/>
    <property type="project" value="TreeGrafter"/>
</dbReference>
<protein>
    <submittedName>
        <fullName evidence="7">Lysoplasmalogenase</fullName>
    </submittedName>
</protein>
<evidence type="ECO:0000256" key="5">
    <source>
        <dbReference type="ARBA" id="ARBA00023136"/>
    </source>
</evidence>
<feature type="transmembrane region" description="Helical" evidence="6">
    <location>
        <begin position="89"/>
        <end position="111"/>
    </location>
</feature>
<dbReference type="AlphaFoldDB" id="A0A9D1RD70"/>
<feature type="transmembrane region" description="Helical" evidence="6">
    <location>
        <begin position="178"/>
        <end position="199"/>
    </location>
</feature>
<accession>A0A9D1RD70</accession>
<dbReference type="EMBL" id="DXGE01000011">
    <property type="protein sequence ID" value="HIW85295.1"/>
    <property type="molecule type" value="Genomic_DNA"/>
</dbReference>
<dbReference type="GO" id="GO:0016020">
    <property type="term" value="C:membrane"/>
    <property type="evidence" value="ECO:0007669"/>
    <property type="project" value="UniProtKB-SubCell"/>
</dbReference>
<feature type="transmembrane region" description="Helical" evidence="6">
    <location>
        <begin position="117"/>
        <end position="140"/>
    </location>
</feature>
<dbReference type="PANTHER" id="PTHR31885">
    <property type="entry name" value="GH04784P"/>
    <property type="match status" value="1"/>
</dbReference>
<dbReference type="Pfam" id="PF07947">
    <property type="entry name" value="YhhN"/>
    <property type="match status" value="1"/>
</dbReference>
<evidence type="ECO:0000256" key="6">
    <source>
        <dbReference type="SAM" id="Phobius"/>
    </source>
</evidence>
<feature type="transmembrane region" description="Helical" evidence="6">
    <location>
        <begin position="56"/>
        <end position="77"/>
    </location>
</feature>
<evidence type="ECO:0000313" key="8">
    <source>
        <dbReference type="Proteomes" id="UP000824205"/>
    </source>
</evidence>
<name>A0A9D1RD70_9FIRM</name>
<feature type="transmembrane region" description="Helical" evidence="6">
    <location>
        <begin position="6"/>
        <end position="24"/>
    </location>
</feature>
<feature type="transmembrane region" description="Helical" evidence="6">
    <location>
        <begin position="31"/>
        <end position="50"/>
    </location>
</feature>
<evidence type="ECO:0000256" key="4">
    <source>
        <dbReference type="ARBA" id="ARBA00022989"/>
    </source>
</evidence>
<dbReference type="InterPro" id="IPR012506">
    <property type="entry name" value="TMEM86B-like"/>
</dbReference>
<comment type="subcellular location">
    <subcellularLocation>
        <location evidence="1">Membrane</location>
        <topology evidence="1">Multi-pass membrane protein</topology>
    </subcellularLocation>
</comment>
<dbReference type="Proteomes" id="UP000824205">
    <property type="component" value="Unassembled WGS sequence"/>
</dbReference>
<comment type="similarity">
    <text evidence="2">Belongs to the TMEM86 family.</text>
</comment>